<proteinExistence type="predicted"/>
<evidence type="ECO:0000313" key="2">
    <source>
        <dbReference type="EMBL" id="MFD2571552.1"/>
    </source>
</evidence>
<accession>A0ABW5M7A4</accession>
<sequence length="114" mass="13493">MNTISYLRLTLLVVFFATVSLFAQAQVRKAPIVSREGFWVIETPAKSRQCTVRFYTNQNELIYEETVERRLNINRRQTKRNLNAALEQAMFVWNATHKVPSDRQWVAIQFDRNK</sequence>
<keyword evidence="3" id="KW-1185">Reference proteome</keyword>
<comment type="caution">
    <text evidence="2">The sequence shown here is derived from an EMBL/GenBank/DDBJ whole genome shotgun (WGS) entry which is preliminary data.</text>
</comment>
<evidence type="ECO:0000313" key="3">
    <source>
        <dbReference type="Proteomes" id="UP001597469"/>
    </source>
</evidence>
<keyword evidence="1" id="KW-0732">Signal</keyword>
<gene>
    <name evidence="2" type="ORF">ACFSUS_12985</name>
</gene>
<name>A0ABW5M7A4_9BACT</name>
<reference evidence="3" key="1">
    <citation type="journal article" date="2019" name="Int. J. Syst. Evol. Microbiol.">
        <title>The Global Catalogue of Microorganisms (GCM) 10K type strain sequencing project: providing services to taxonomists for standard genome sequencing and annotation.</title>
        <authorList>
            <consortium name="The Broad Institute Genomics Platform"/>
            <consortium name="The Broad Institute Genome Sequencing Center for Infectious Disease"/>
            <person name="Wu L."/>
            <person name="Ma J."/>
        </authorList>
    </citation>
    <scope>NUCLEOTIDE SEQUENCE [LARGE SCALE GENOMIC DNA]</scope>
    <source>
        <strain evidence="3">KCTC 42805</strain>
    </source>
</reference>
<protein>
    <submittedName>
        <fullName evidence="2">Uncharacterized protein</fullName>
    </submittedName>
</protein>
<dbReference type="Proteomes" id="UP001597469">
    <property type="component" value="Unassembled WGS sequence"/>
</dbReference>
<organism evidence="2 3">
    <name type="scientific">Spirosoma soli</name>
    <dbReference type="NCBI Taxonomy" id="1770529"/>
    <lineage>
        <taxon>Bacteria</taxon>
        <taxon>Pseudomonadati</taxon>
        <taxon>Bacteroidota</taxon>
        <taxon>Cytophagia</taxon>
        <taxon>Cytophagales</taxon>
        <taxon>Cytophagaceae</taxon>
        <taxon>Spirosoma</taxon>
    </lineage>
</organism>
<feature type="signal peptide" evidence="1">
    <location>
        <begin position="1"/>
        <end position="25"/>
    </location>
</feature>
<dbReference type="EMBL" id="JBHULN010000007">
    <property type="protein sequence ID" value="MFD2571552.1"/>
    <property type="molecule type" value="Genomic_DNA"/>
</dbReference>
<dbReference type="RefSeq" id="WP_381523205.1">
    <property type="nucleotide sequence ID" value="NZ_JBHULN010000007.1"/>
</dbReference>
<feature type="chain" id="PRO_5047266634" evidence="1">
    <location>
        <begin position="26"/>
        <end position="114"/>
    </location>
</feature>
<evidence type="ECO:0000256" key="1">
    <source>
        <dbReference type="SAM" id="SignalP"/>
    </source>
</evidence>